<dbReference type="AlphaFoldDB" id="A0A8S1WSG6"/>
<name>A0A8S1WSG6_PAROT</name>
<reference evidence="1" key="1">
    <citation type="submission" date="2021-01" db="EMBL/GenBank/DDBJ databases">
        <authorList>
            <consortium name="Genoscope - CEA"/>
            <person name="William W."/>
        </authorList>
    </citation>
    <scope>NUCLEOTIDE SEQUENCE</scope>
</reference>
<keyword evidence="2" id="KW-1185">Reference proteome</keyword>
<organism evidence="1 2">
    <name type="scientific">Paramecium octaurelia</name>
    <dbReference type="NCBI Taxonomy" id="43137"/>
    <lineage>
        <taxon>Eukaryota</taxon>
        <taxon>Sar</taxon>
        <taxon>Alveolata</taxon>
        <taxon>Ciliophora</taxon>
        <taxon>Intramacronucleata</taxon>
        <taxon>Oligohymenophorea</taxon>
        <taxon>Peniculida</taxon>
        <taxon>Parameciidae</taxon>
        <taxon>Paramecium</taxon>
    </lineage>
</organism>
<comment type="caution">
    <text evidence="1">The sequence shown here is derived from an EMBL/GenBank/DDBJ whole genome shotgun (WGS) entry which is preliminary data.</text>
</comment>
<dbReference type="Proteomes" id="UP000683925">
    <property type="component" value="Unassembled WGS sequence"/>
</dbReference>
<protein>
    <submittedName>
        <fullName evidence="1">Uncharacterized protein</fullName>
    </submittedName>
</protein>
<accession>A0A8S1WSG6</accession>
<gene>
    <name evidence="1" type="ORF">POCTA_138.1.T0930067</name>
</gene>
<sequence length="97" mass="11670">MECTMNMLYQQFPSQNQLKQLMYLLENASDRFYQPLIYKARLKNVLDNCWQLCDCLTLFTTVFMNYICSLKVRNSLHSSLQSQNQNIQFDTKFIIFF</sequence>
<dbReference type="EMBL" id="CAJJDP010000092">
    <property type="protein sequence ID" value="CAD8188626.1"/>
    <property type="molecule type" value="Genomic_DNA"/>
</dbReference>
<evidence type="ECO:0000313" key="2">
    <source>
        <dbReference type="Proteomes" id="UP000683925"/>
    </source>
</evidence>
<evidence type="ECO:0000313" key="1">
    <source>
        <dbReference type="EMBL" id="CAD8188626.1"/>
    </source>
</evidence>
<proteinExistence type="predicted"/>